<proteinExistence type="predicted"/>
<gene>
    <name evidence="1" type="ORF">J5U23_02633</name>
</gene>
<dbReference type="Proteomes" id="UP000694018">
    <property type="component" value="Chromosome"/>
</dbReference>
<evidence type="ECO:0000313" key="2">
    <source>
        <dbReference type="Proteomes" id="UP000694018"/>
    </source>
</evidence>
<evidence type="ECO:0000313" key="1">
    <source>
        <dbReference type="EMBL" id="QXJ29756.1"/>
    </source>
</evidence>
<dbReference type="RefSeq" id="WP_218258530.1">
    <property type="nucleotide sequence ID" value="NZ_CP077717.1"/>
</dbReference>
<accession>A0A8F5BR27</accession>
<organism evidence="1 2">
    <name type="scientific">Saccharolobus shibatae (strain ATCC 51178 / DSM 5389 / JCM 8931 / NBRC 15437 / B12)</name>
    <name type="common">Sulfolobus shibatae</name>
    <dbReference type="NCBI Taxonomy" id="523848"/>
    <lineage>
        <taxon>Archaea</taxon>
        <taxon>Thermoproteota</taxon>
        <taxon>Thermoprotei</taxon>
        <taxon>Sulfolobales</taxon>
        <taxon>Sulfolobaceae</taxon>
        <taxon>Saccharolobus</taxon>
    </lineage>
</organism>
<dbReference type="OrthoDB" id="35889at2157"/>
<reference evidence="1" key="1">
    <citation type="journal article" date="2021" name="Environ. Microbiol.">
        <title>New insights into the diversity and evolution of the archaeal mobilome from three complete genomes of Saccharolobus shibatae.</title>
        <authorList>
            <person name="Medvedeva S."/>
            <person name="Brandt D."/>
            <person name="Cvirkaite-Krupovic V."/>
            <person name="Liu Y."/>
            <person name="Severinov K."/>
            <person name="Ishino S."/>
            <person name="Ishino Y."/>
            <person name="Prangishvili D."/>
            <person name="Kalinowski J."/>
            <person name="Krupovic M."/>
        </authorList>
    </citation>
    <scope>NUCLEOTIDE SEQUENCE</scope>
    <source>
        <strain evidence="1">B12</strain>
    </source>
</reference>
<name>A0A8F5BR27_SACSH</name>
<dbReference type="EMBL" id="CP077717">
    <property type="protein sequence ID" value="QXJ29756.1"/>
    <property type="molecule type" value="Genomic_DNA"/>
</dbReference>
<dbReference type="GeneID" id="65564109"/>
<protein>
    <submittedName>
        <fullName evidence="1">Uncharacterized protein</fullName>
    </submittedName>
</protein>
<dbReference type="KEGG" id="sshi:J5U23_02633"/>
<dbReference type="AlphaFoldDB" id="A0A8F5BR27"/>
<sequence>MKILSILIKHGDMNITKLYRLSKIHYDKLRRELEDLQKMNLVEVIGSDKKIVRLNYSNPKVVILINLLEELDKNELRS</sequence>